<dbReference type="SUPFAM" id="SSF56317">
    <property type="entry name" value="Carbon-nitrogen hydrolase"/>
    <property type="match status" value="1"/>
</dbReference>
<evidence type="ECO:0000256" key="9">
    <source>
        <dbReference type="ARBA" id="ARBA00030681"/>
    </source>
</evidence>
<dbReference type="UniPathway" id="UPA00253">
    <property type="reaction ID" value="UER00334"/>
</dbReference>
<evidence type="ECO:0000256" key="4">
    <source>
        <dbReference type="ARBA" id="ARBA00017309"/>
    </source>
</evidence>
<evidence type="ECO:0000256" key="7">
    <source>
        <dbReference type="ARBA" id="ARBA00022840"/>
    </source>
</evidence>
<organism evidence="12 13">
    <name type="scientific">Owenia fusiformis</name>
    <name type="common">Polychaete worm</name>
    <dbReference type="NCBI Taxonomy" id="6347"/>
    <lineage>
        <taxon>Eukaryota</taxon>
        <taxon>Metazoa</taxon>
        <taxon>Spiralia</taxon>
        <taxon>Lophotrochozoa</taxon>
        <taxon>Annelida</taxon>
        <taxon>Polychaeta</taxon>
        <taxon>Sedentaria</taxon>
        <taxon>Canalipalpata</taxon>
        <taxon>Sabellida</taxon>
        <taxon>Oweniida</taxon>
        <taxon>Oweniidae</taxon>
        <taxon>Owenia</taxon>
    </lineage>
</organism>
<dbReference type="CDD" id="cd07570">
    <property type="entry name" value="GAT_Gln-NAD-synth"/>
    <property type="match status" value="1"/>
</dbReference>
<dbReference type="InterPro" id="IPR014729">
    <property type="entry name" value="Rossmann-like_a/b/a_fold"/>
</dbReference>
<dbReference type="InterPro" id="IPR003694">
    <property type="entry name" value="NAD_synthase"/>
</dbReference>
<evidence type="ECO:0000256" key="11">
    <source>
        <dbReference type="SAM" id="MobiDB-lite"/>
    </source>
</evidence>
<comment type="pathway">
    <text evidence="1">Cofactor biosynthesis; NAD(+) biosynthesis; NAD(+) from deamido-NAD(+) (L-Gln route): step 1/1.</text>
</comment>
<comment type="catalytic activity">
    <reaction evidence="10">
        <text>deamido-NAD(+) + L-glutamine + ATP + H2O = L-glutamate + AMP + diphosphate + NAD(+) + H(+)</text>
        <dbReference type="Rhea" id="RHEA:24384"/>
        <dbReference type="ChEBI" id="CHEBI:15377"/>
        <dbReference type="ChEBI" id="CHEBI:15378"/>
        <dbReference type="ChEBI" id="CHEBI:29985"/>
        <dbReference type="ChEBI" id="CHEBI:30616"/>
        <dbReference type="ChEBI" id="CHEBI:33019"/>
        <dbReference type="ChEBI" id="CHEBI:57540"/>
        <dbReference type="ChEBI" id="CHEBI:58359"/>
        <dbReference type="ChEBI" id="CHEBI:58437"/>
        <dbReference type="ChEBI" id="CHEBI:456215"/>
        <dbReference type="EC" id="6.3.5.1"/>
    </reaction>
</comment>
<dbReference type="GO" id="GO:0004359">
    <property type="term" value="F:glutaminase activity"/>
    <property type="evidence" value="ECO:0007669"/>
    <property type="project" value="InterPro"/>
</dbReference>
<gene>
    <name evidence="12" type="ORF">OFUS_LOCUS23835</name>
</gene>
<dbReference type="OrthoDB" id="2020662at2759"/>
<dbReference type="GO" id="GO:0005737">
    <property type="term" value="C:cytoplasm"/>
    <property type="evidence" value="ECO:0007669"/>
    <property type="project" value="InterPro"/>
</dbReference>
<evidence type="ECO:0000256" key="1">
    <source>
        <dbReference type="ARBA" id="ARBA00005188"/>
    </source>
</evidence>
<feature type="compositionally biased region" description="Basic and acidic residues" evidence="11">
    <location>
        <begin position="737"/>
        <end position="750"/>
    </location>
</feature>
<dbReference type="GO" id="GO:0009435">
    <property type="term" value="P:NAD+ biosynthetic process"/>
    <property type="evidence" value="ECO:0007669"/>
    <property type="project" value="UniProtKB-UniPathway"/>
</dbReference>
<dbReference type="Gene3D" id="3.40.50.620">
    <property type="entry name" value="HUPs"/>
    <property type="match status" value="1"/>
</dbReference>
<keyword evidence="5" id="KW-0436">Ligase</keyword>
<dbReference type="FunFam" id="3.40.50.620:FF:000036">
    <property type="entry name" value="Glutamine-dependent NAD(+) synthetase"/>
    <property type="match status" value="1"/>
</dbReference>
<feature type="compositionally biased region" description="Polar residues" evidence="11">
    <location>
        <begin position="845"/>
        <end position="857"/>
    </location>
</feature>
<evidence type="ECO:0000256" key="8">
    <source>
        <dbReference type="ARBA" id="ARBA00023027"/>
    </source>
</evidence>
<dbReference type="EC" id="6.3.5.1" evidence="3"/>
<reference evidence="12" key="1">
    <citation type="submission" date="2022-03" db="EMBL/GenBank/DDBJ databases">
        <authorList>
            <person name="Martin C."/>
        </authorList>
    </citation>
    <scope>NUCLEOTIDE SEQUENCE</scope>
</reference>
<sequence length="969" mass="107969">MGRKVTLATCALNQWAMDFEGNMNRILRSFELAKEKGATYRLGPELEICGYGCSDHFYESDTFLHSMQVLACLIQSPQCQDILCDVGMPVMHKNVAYNCRVFFYNKKILLIRPKKHLCDDGNYRETRWFSGWTKIGKTEEYFLPRIIQEVTNQKIVPFGDAVISTVDTCLGSEMCEELWSPQSPHIDMGLDGVEIFTNSSGSHHSLRKLNQRIDLIRSATSKGGGIYLYANHKGCDGERVYYDGCAMASINGQIVAQGSQFSVQDVEVVMATFDLEDVRGYRNMCRSRTLQAADRESPKFTRVHVDFALSKDDFSTSHLHPIEWKYHTAAEEIELGPACWLWDYLRRSGAGGFFLPLSGGIDSSSTACIVYSMCTLVCEAATKGDEQVISDARKLVSDPTYTPEDPKEFCSRIFTTCYMGSENSSEQTKSSAQDLAKQIGSYHLSIKIDVATTALMSIFTTVMGMFPKFKVHGGSPRENLALQNLQARVRMVLAYLFAQLSLWARGLSGGLLVLGSANVDESLRGYMTKYDCSSADINPIGGISKTDLRMFIRHCVTKFGLTSLTDIYNAPPTAELEPLANGVIAQTDEDDMGMTYDELSVFGKLRKQGTCGPYSMYCKLVHLWSDKCTPAQVAQKVKHFFRSYSINRHKMTTLTPSYHAETYSPDDNRFDHRQFLYNVKWQWQFKCIDQQVERLEQLANKQQATKDDNTQGSSSKDPASAERKSKSPDPVAMATTDSRHGVTVSHDKPSDLVDSVIGTSVGDDKIRSTNIPDILNASSETKDLINEANYFQGRPALKAGDFFKGANGIKPQRQPINNNKPQSMQHSPVLQVLNPHSKVHAPALQRSNPHTPTSMPSNPALLKKIPNVPASKIKKTYQSGEKPEGPVEIIEQPPKHIKKSYEVANQMPTSTKSPQKTNYGANLGGNFTDKQVPITNMRAGTKRVGNPASYLVGQPVTLGQQNKHVIHRV</sequence>
<name>A0A8J1TB88_OWEFU</name>
<keyword evidence="13" id="KW-1185">Reference proteome</keyword>
<dbReference type="AlphaFoldDB" id="A0A8J1TB88"/>
<dbReference type="GO" id="GO:0003952">
    <property type="term" value="F:NAD+ synthase (glutamine-hydrolyzing) activity"/>
    <property type="evidence" value="ECO:0007669"/>
    <property type="project" value="UniProtKB-EC"/>
</dbReference>
<evidence type="ECO:0000256" key="6">
    <source>
        <dbReference type="ARBA" id="ARBA00022741"/>
    </source>
</evidence>
<evidence type="ECO:0000256" key="3">
    <source>
        <dbReference type="ARBA" id="ARBA00012743"/>
    </source>
</evidence>
<dbReference type="HAMAP" id="MF_02090">
    <property type="entry name" value="NadE_glutamine_dep"/>
    <property type="match status" value="1"/>
</dbReference>
<feature type="region of interest" description="Disordered" evidence="11">
    <location>
        <begin position="701"/>
        <end position="750"/>
    </location>
</feature>
<feature type="region of interest" description="Disordered" evidence="11">
    <location>
        <begin position="843"/>
        <end position="863"/>
    </location>
</feature>
<evidence type="ECO:0000256" key="10">
    <source>
        <dbReference type="ARBA" id="ARBA00052340"/>
    </source>
</evidence>
<accession>A0A8J1TB88</accession>
<dbReference type="PANTHER" id="PTHR23090">
    <property type="entry name" value="NH 3 /GLUTAMINE-DEPENDENT NAD + SYNTHETASE"/>
    <property type="match status" value="1"/>
</dbReference>
<keyword evidence="6" id="KW-0547">Nucleotide-binding</keyword>
<keyword evidence="7" id="KW-0067">ATP-binding</keyword>
<evidence type="ECO:0000313" key="13">
    <source>
        <dbReference type="Proteomes" id="UP000749559"/>
    </source>
</evidence>
<dbReference type="SUPFAM" id="SSF52402">
    <property type="entry name" value="Adenine nucleotide alpha hydrolases-like"/>
    <property type="match status" value="1"/>
</dbReference>
<dbReference type="EMBL" id="CAIIXF020000011">
    <property type="protein sequence ID" value="CAH1799871.1"/>
    <property type="molecule type" value="Genomic_DNA"/>
</dbReference>
<dbReference type="InterPro" id="IPR014445">
    <property type="entry name" value="Gln-dep_NAD_synthase"/>
</dbReference>
<dbReference type="Gene3D" id="3.60.110.10">
    <property type="entry name" value="Carbon-nitrogen hydrolase"/>
    <property type="match status" value="1"/>
</dbReference>
<dbReference type="CDD" id="cd00553">
    <property type="entry name" value="NAD_synthase"/>
    <property type="match status" value="1"/>
</dbReference>
<protein>
    <recommendedName>
        <fullName evidence="4">Glutamine-dependent NAD(+) synthetase</fullName>
        <ecNumber evidence="3">6.3.5.1</ecNumber>
    </recommendedName>
    <alternativeName>
        <fullName evidence="9">NAD(+) synthase [glutamine-hydrolyzing]</fullName>
    </alternativeName>
</protein>
<dbReference type="Pfam" id="PF02540">
    <property type="entry name" value="NAD_synthase"/>
    <property type="match status" value="1"/>
</dbReference>
<dbReference type="PROSITE" id="PS50263">
    <property type="entry name" value="CN_HYDROLASE"/>
    <property type="match status" value="1"/>
</dbReference>
<proteinExistence type="inferred from homology"/>
<comment type="similarity">
    <text evidence="2">In the C-terminal section; belongs to the NAD synthetase family.</text>
</comment>
<dbReference type="NCBIfam" id="TIGR00552">
    <property type="entry name" value="nadE"/>
    <property type="match status" value="1"/>
</dbReference>
<dbReference type="InterPro" id="IPR003010">
    <property type="entry name" value="C-N_Hydrolase"/>
</dbReference>
<dbReference type="PANTHER" id="PTHR23090:SF9">
    <property type="entry name" value="GLUTAMINE-DEPENDENT NAD(+) SYNTHETASE"/>
    <property type="match status" value="1"/>
</dbReference>
<dbReference type="GO" id="GO:0005524">
    <property type="term" value="F:ATP binding"/>
    <property type="evidence" value="ECO:0007669"/>
    <property type="project" value="UniProtKB-KW"/>
</dbReference>
<keyword evidence="8" id="KW-0520">NAD</keyword>
<dbReference type="InterPro" id="IPR022310">
    <property type="entry name" value="NAD/GMP_synthase"/>
</dbReference>
<dbReference type="Pfam" id="PF00795">
    <property type="entry name" value="CN_hydrolase"/>
    <property type="match status" value="1"/>
</dbReference>
<evidence type="ECO:0000313" key="12">
    <source>
        <dbReference type="EMBL" id="CAH1799871.1"/>
    </source>
</evidence>
<comment type="caution">
    <text evidence="12">The sequence shown here is derived from an EMBL/GenBank/DDBJ whole genome shotgun (WGS) entry which is preliminary data.</text>
</comment>
<evidence type="ECO:0000256" key="2">
    <source>
        <dbReference type="ARBA" id="ARBA00007145"/>
    </source>
</evidence>
<dbReference type="FunFam" id="3.60.110.10:FF:000003">
    <property type="entry name" value="Glutamine-dependent NAD(+) synthetase"/>
    <property type="match status" value="1"/>
</dbReference>
<dbReference type="InterPro" id="IPR036526">
    <property type="entry name" value="C-N_Hydrolase_sf"/>
</dbReference>
<evidence type="ECO:0000256" key="5">
    <source>
        <dbReference type="ARBA" id="ARBA00022598"/>
    </source>
</evidence>
<dbReference type="Proteomes" id="UP000749559">
    <property type="component" value="Unassembled WGS sequence"/>
</dbReference>